<evidence type="ECO:0000256" key="4">
    <source>
        <dbReference type="ARBA" id="ARBA00022723"/>
    </source>
</evidence>
<dbReference type="OrthoDB" id="7813104at2759"/>
<organism evidence="16 17">
    <name type="scientific">Phaeosphaeria nodorum (strain SN15 / ATCC MYA-4574 / FGSC 10173)</name>
    <name type="common">Glume blotch fungus</name>
    <name type="synonym">Parastagonospora nodorum</name>
    <dbReference type="NCBI Taxonomy" id="321614"/>
    <lineage>
        <taxon>Eukaryota</taxon>
        <taxon>Fungi</taxon>
        <taxon>Dikarya</taxon>
        <taxon>Ascomycota</taxon>
        <taxon>Pezizomycotina</taxon>
        <taxon>Dothideomycetes</taxon>
        <taxon>Pleosporomycetidae</taxon>
        <taxon>Pleosporales</taxon>
        <taxon>Pleosporineae</taxon>
        <taxon>Phaeosphaeriaceae</taxon>
        <taxon>Parastagonospora</taxon>
    </lineage>
</organism>
<keyword evidence="5 14" id="KW-0472">Membrane</keyword>
<evidence type="ECO:0000256" key="8">
    <source>
        <dbReference type="ARBA" id="ARBA00023010"/>
    </source>
</evidence>
<name>A0A7U2FEK6_PHANO</name>
<gene>
    <name evidence="16" type="ORF">JI435_164260</name>
</gene>
<dbReference type="GO" id="GO:0015031">
    <property type="term" value="P:protein transport"/>
    <property type="evidence" value="ECO:0007669"/>
    <property type="project" value="UniProtKB-KW"/>
</dbReference>
<dbReference type="SUPFAM" id="SSF144122">
    <property type="entry name" value="Tim10-like"/>
    <property type="match status" value="1"/>
</dbReference>
<evidence type="ECO:0000256" key="6">
    <source>
        <dbReference type="ARBA" id="ARBA00022833"/>
    </source>
</evidence>
<dbReference type="GO" id="GO:0046872">
    <property type="term" value="F:metal ion binding"/>
    <property type="evidence" value="ECO:0007669"/>
    <property type="project" value="UniProtKB-KW"/>
</dbReference>
<dbReference type="GO" id="GO:0045039">
    <property type="term" value="P:protein insertion into mitochondrial inner membrane"/>
    <property type="evidence" value="ECO:0007669"/>
    <property type="project" value="UniProtKB-ARBA"/>
</dbReference>
<dbReference type="EMBL" id="CP069038">
    <property type="protein sequence ID" value="QRD03824.1"/>
    <property type="molecule type" value="Genomic_DNA"/>
</dbReference>
<evidence type="ECO:0000256" key="1">
    <source>
        <dbReference type="ARBA" id="ARBA00004137"/>
    </source>
</evidence>
<protein>
    <recommendedName>
        <fullName evidence="14">Mitochondrial import inner membrane translocase subunit</fullName>
    </recommendedName>
</protein>
<evidence type="ECO:0000313" key="17">
    <source>
        <dbReference type="Proteomes" id="UP000663193"/>
    </source>
</evidence>
<evidence type="ECO:0000259" key="15">
    <source>
        <dbReference type="Pfam" id="PF02953"/>
    </source>
</evidence>
<sequence length="129" mass="14648">MRTSADMEPVDVDNFLQHQEQFTHAHNPTHSNMDSLGASGMSAFPNDPKTQIMRQIQQEAAMQNARLLVEKLNEHCFERCVPKPNASLSKGEETCFTSCMEKYMGAWNTVSKQYVARIQRESQNGVQNI</sequence>
<keyword evidence="5 14" id="KW-0999">Mitochondrion inner membrane</keyword>
<dbReference type="Gene3D" id="1.10.287.810">
    <property type="entry name" value="Mitochondrial import inner membrane translocase subunit tim13 like domains"/>
    <property type="match status" value="1"/>
</dbReference>
<evidence type="ECO:0000256" key="11">
    <source>
        <dbReference type="ARBA" id="ARBA00023186"/>
    </source>
</evidence>
<evidence type="ECO:0000313" key="16">
    <source>
        <dbReference type="EMBL" id="QRD03824.1"/>
    </source>
</evidence>
<dbReference type="FunFam" id="1.10.287.810:FF:000001">
    <property type="entry name" value="mitochondrial import inner membrane translocase subunit TIM13"/>
    <property type="match status" value="1"/>
</dbReference>
<comment type="subcellular location">
    <subcellularLocation>
        <location evidence="1 14">Mitochondrion inner membrane</location>
        <topology evidence="1 14">Peripheral membrane protein</topology>
        <orientation evidence="1 14">Intermembrane side</orientation>
    </subcellularLocation>
</comment>
<evidence type="ECO:0000256" key="3">
    <source>
        <dbReference type="ARBA" id="ARBA00022448"/>
    </source>
</evidence>
<accession>A0A7U2FEK6</accession>
<evidence type="ECO:0000256" key="14">
    <source>
        <dbReference type="RuleBase" id="RU367043"/>
    </source>
</evidence>
<keyword evidence="17" id="KW-1185">Reference proteome</keyword>
<dbReference type="InterPro" id="IPR004217">
    <property type="entry name" value="Tim10-like"/>
</dbReference>
<evidence type="ECO:0000256" key="10">
    <source>
        <dbReference type="ARBA" id="ARBA00023157"/>
    </source>
</evidence>
<comment type="similarity">
    <text evidence="2 14">Belongs to the small Tim family.</text>
</comment>
<evidence type="ECO:0000256" key="7">
    <source>
        <dbReference type="ARBA" id="ARBA00022927"/>
    </source>
</evidence>
<dbReference type="Pfam" id="PF02953">
    <property type="entry name" value="zf-Tim10_DDP"/>
    <property type="match status" value="1"/>
</dbReference>
<evidence type="ECO:0000256" key="5">
    <source>
        <dbReference type="ARBA" id="ARBA00022792"/>
    </source>
</evidence>
<dbReference type="Proteomes" id="UP000663193">
    <property type="component" value="Chromosome 16"/>
</dbReference>
<keyword evidence="8 14" id="KW-0811">Translocation</keyword>
<dbReference type="AlphaFoldDB" id="A0A7U2FEK6"/>
<keyword evidence="3 14" id="KW-0813">Transport</keyword>
<keyword evidence="10 14" id="KW-1015">Disulfide bond</keyword>
<comment type="subunit">
    <text evidence="13">Heterohexamer; composed of 3 copies of TIM8 and 3 copies of TIM13, named soluble 70 kDa complex. Associates with the TIM22 complex, whose core is composed of TIM22 and TIM54. Interacts with the transmembrane regions of multi-pass transmembrane proteins in transit.</text>
</comment>
<feature type="domain" description="Tim10-like" evidence="15">
    <location>
        <begin position="55"/>
        <end position="115"/>
    </location>
</feature>
<comment type="domain">
    <text evidence="14">The twin CX3C motif contains 4 conserved Cys residues that form 2 disulfide bonds in the mitochondrial intermembrane space.</text>
</comment>
<proteinExistence type="inferred from homology"/>
<keyword evidence="6" id="KW-0862">Zinc</keyword>
<keyword evidence="9 14" id="KW-0496">Mitochondrion</keyword>
<evidence type="ECO:0000256" key="13">
    <source>
        <dbReference type="ARBA" id="ARBA00025862"/>
    </source>
</evidence>
<reference evidence="17" key="1">
    <citation type="journal article" date="2021" name="BMC Genomics">
        <title>Chromosome-level genome assembly and manually-curated proteome of model necrotroph Parastagonospora nodorum Sn15 reveals a genome-wide trove of candidate effector homologs, and redundancy of virulence-related functions within an accessory chromosome.</title>
        <authorList>
            <person name="Bertazzoni S."/>
            <person name="Jones D.A.B."/>
            <person name="Phan H.T."/>
            <person name="Tan K.-C."/>
            <person name="Hane J.K."/>
        </authorList>
    </citation>
    <scope>NUCLEOTIDE SEQUENCE [LARGE SCALE GENOMIC DNA]</scope>
    <source>
        <strain evidence="17">SN15 / ATCC MYA-4574 / FGSC 10173)</strain>
    </source>
</reference>
<evidence type="ECO:0000256" key="9">
    <source>
        <dbReference type="ARBA" id="ARBA00023128"/>
    </source>
</evidence>
<dbReference type="VEuPathDB" id="FungiDB:JI435_164260"/>
<evidence type="ECO:0000256" key="12">
    <source>
        <dbReference type="ARBA" id="ARBA00025151"/>
    </source>
</evidence>
<keyword evidence="4" id="KW-0479">Metal-binding</keyword>
<dbReference type="GO" id="GO:0005743">
    <property type="term" value="C:mitochondrial inner membrane"/>
    <property type="evidence" value="ECO:0007669"/>
    <property type="project" value="UniProtKB-SubCell"/>
</dbReference>
<comment type="function">
    <text evidence="12">Mitochondrial intermembrane chaperone that participates in the import and insertion of some multi-pass transmembrane proteins into the mitochondrial inner membrane. Also required for the transfer of beta-barrel precursors from the TOM complex to the sorting and assembly machinery (SAM complex) of the outer membrane. Acts as a chaperone-like protein that protects the hydrophobic precursors from aggregation and guide them through the mitochondrial intermembrane space. The TIM8-TIM13 complex is non essential and only mediates the import of few proteins, while the predominant TIM9-TIM10 70 kDa complex is crucial and mediates the import of much more proteins.</text>
</comment>
<keyword evidence="11 14" id="KW-0143">Chaperone</keyword>
<keyword evidence="7 14" id="KW-0653">Protein transport</keyword>
<dbReference type="InterPro" id="IPR035427">
    <property type="entry name" value="Tim10-like_dom_sf"/>
</dbReference>
<evidence type="ECO:0000256" key="2">
    <source>
        <dbReference type="ARBA" id="ARBA00006720"/>
    </source>
</evidence>
<dbReference type="GO" id="GO:0042719">
    <property type="term" value="C:mitochondrial intermembrane space chaperone complex"/>
    <property type="evidence" value="ECO:0007669"/>
    <property type="project" value="UniProtKB-ARBA"/>
</dbReference>